<accession>A0A9P1NKF4</accession>
<dbReference type="EMBL" id="HE577327">
    <property type="protein sequence ID" value="CCC96291.1"/>
    <property type="molecule type" value="Genomic_DNA"/>
</dbReference>
<dbReference type="AlphaFoldDB" id="A0A9P1NKF4"/>
<feature type="region of interest" description="Disordered" evidence="1">
    <location>
        <begin position="1"/>
        <end position="22"/>
    </location>
</feature>
<protein>
    <submittedName>
        <fullName evidence="2">Uncharacterized protein</fullName>
    </submittedName>
</protein>
<organism evidence="2 3">
    <name type="scientific">Azospirillum baldaniorum</name>
    <dbReference type="NCBI Taxonomy" id="1064539"/>
    <lineage>
        <taxon>Bacteria</taxon>
        <taxon>Pseudomonadati</taxon>
        <taxon>Pseudomonadota</taxon>
        <taxon>Alphaproteobacteria</taxon>
        <taxon>Rhodospirillales</taxon>
        <taxon>Azospirillaceae</taxon>
        <taxon>Azospirillum</taxon>
    </lineage>
</organism>
<proteinExistence type="predicted"/>
<dbReference type="KEGG" id="abs:AZOBR_10078"/>
<reference evidence="2 3" key="1">
    <citation type="journal article" date="2011" name="PLoS Genet.">
        <title>Azospirillum genomes reveal transition of bacteria from aquatic to terrestrial environments.</title>
        <authorList>
            <person name="Wisniewski-Dye F."/>
            <person name="Borziak K."/>
            <person name="Khalsa-Moyers G."/>
            <person name="Alexandre G."/>
            <person name="Sukharnikov L.O."/>
            <person name="Wuichet K."/>
            <person name="Hurst G.B."/>
            <person name="McDonald W.H."/>
            <person name="Robertson J.S."/>
            <person name="Barbe V."/>
            <person name="Calteau A."/>
            <person name="Rouy Z."/>
            <person name="Mangenot S."/>
            <person name="Prigent-Combaret C."/>
            <person name="Normand P."/>
            <person name="Boyer M."/>
            <person name="Siguier P."/>
            <person name="Dessaux Y."/>
            <person name="Elmerich C."/>
            <person name="Condemine G."/>
            <person name="Krishnen G."/>
            <person name="Kennedy I."/>
            <person name="Paterson A.H."/>
            <person name="Gonzalez V."/>
            <person name="Mavingui P."/>
            <person name="Zhulin I.B."/>
        </authorList>
    </citation>
    <scope>NUCLEOTIDE SEQUENCE [LARGE SCALE GENOMIC DNA]</scope>
    <source>
        <strain evidence="2 3">Sp245</strain>
    </source>
</reference>
<evidence type="ECO:0000256" key="1">
    <source>
        <dbReference type="SAM" id="MobiDB-lite"/>
    </source>
</evidence>
<name>A0A9P1NKF4_9PROT</name>
<keyword evidence="3" id="KW-1185">Reference proteome</keyword>
<sequence>MPAEIQQAPGLKENKSRPLTAI</sequence>
<evidence type="ECO:0000313" key="3">
    <source>
        <dbReference type="Proteomes" id="UP000007319"/>
    </source>
</evidence>
<dbReference type="Proteomes" id="UP000007319">
    <property type="component" value="Chromosome"/>
</dbReference>
<evidence type="ECO:0000313" key="2">
    <source>
        <dbReference type="EMBL" id="CCC96291.1"/>
    </source>
</evidence>
<gene>
    <name evidence="2" type="ORF">AZOBR_10078</name>
</gene>